<dbReference type="EMBL" id="FQZZ01000005">
    <property type="protein sequence ID" value="SHK41263.1"/>
    <property type="molecule type" value="Genomic_DNA"/>
</dbReference>
<sequence>MRYGFADLARETVFDPPGAAERVLTFEIGRNALWMALLLATVLNALLFSLSNYVFPSQMPFSPIFENPMLYAIAQGGGLVIMIFVLTWIGNMMGGSGQLGDVLRVMVWLQFMRVLAQLAIVFVGITLPMLGGIVSILILVLSLWILVHFINAAHRFGSLGRAFVVLLLAGLGISFGFSIILFVIGGAAVGITPNV</sequence>
<feature type="transmembrane region" description="Helical" evidence="5">
    <location>
        <begin position="102"/>
        <end position="123"/>
    </location>
</feature>
<reference evidence="7 8" key="1">
    <citation type="submission" date="2016-11" db="EMBL/GenBank/DDBJ databases">
        <authorList>
            <person name="Varghese N."/>
            <person name="Submissions S."/>
        </authorList>
    </citation>
    <scope>NUCLEOTIDE SEQUENCE [LARGE SCALE GENOMIC DNA]</scope>
    <source>
        <strain evidence="7 8">DSM 29620</strain>
    </source>
</reference>
<keyword evidence="2 5" id="KW-0812">Transmembrane</keyword>
<keyword evidence="4 5" id="KW-0472">Membrane</keyword>
<comment type="subcellular location">
    <subcellularLocation>
        <location evidence="1">Membrane</location>
        <topology evidence="1">Multi-pass membrane protein</topology>
    </subcellularLocation>
</comment>
<evidence type="ECO:0000256" key="5">
    <source>
        <dbReference type="SAM" id="Phobius"/>
    </source>
</evidence>
<keyword evidence="8" id="KW-1185">Reference proteome</keyword>
<proteinExistence type="predicted"/>
<dbReference type="RefSeq" id="WP_149787461.1">
    <property type="nucleotide sequence ID" value="NZ_FNIO01000002.1"/>
</dbReference>
<gene>
    <name evidence="7" type="ORF">SAMN05444142_10570</name>
</gene>
<evidence type="ECO:0000256" key="2">
    <source>
        <dbReference type="ARBA" id="ARBA00022692"/>
    </source>
</evidence>
<feature type="transmembrane region" description="Helical" evidence="5">
    <location>
        <begin position="162"/>
        <end position="191"/>
    </location>
</feature>
<evidence type="ECO:0000313" key="7">
    <source>
        <dbReference type="EMBL" id="SHK41263.1"/>
    </source>
</evidence>
<evidence type="ECO:0000259" key="6">
    <source>
        <dbReference type="Pfam" id="PF04893"/>
    </source>
</evidence>
<keyword evidence="3 5" id="KW-1133">Transmembrane helix</keyword>
<dbReference type="InterPro" id="IPR006977">
    <property type="entry name" value="Yip1_dom"/>
</dbReference>
<evidence type="ECO:0000256" key="1">
    <source>
        <dbReference type="ARBA" id="ARBA00004141"/>
    </source>
</evidence>
<name>A0A1H0EU48_9RHOB</name>
<feature type="transmembrane region" description="Helical" evidence="5">
    <location>
        <begin position="70"/>
        <end position="90"/>
    </location>
</feature>
<dbReference type="AlphaFoldDB" id="A0A1H0EU48"/>
<organism evidence="7 8">
    <name type="scientific">Lutimaribacter pacificus</name>
    <dbReference type="NCBI Taxonomy" id="391948"/>
    <lineage>
        <taxon>Bacteria</taxon>
        <taxon>Pseudomonadati</taxon>
        <taxon>Pseudomonadota</taxon>
        <taxon>Alphaproteobacteria</taxon>
        <taxon>Rhodobacterales</taxon>
        <taxon>Roseobacteraceae</taxon>
        <taxon>Lutimaribacter</taxon>
    </lineage>
</organism>
<dbReference type="Pfam" id="PF04893">
    <property type="entry name" value="Yip1"/>
    <property type="match status" value="1"/>
</dbReference>
<dbReference type="GO" id="GO:0016020">
    <property type="term" value="C:membrane"/>
    <property type="evidence" value="ECO:0007669"/>
    <property type="project" value="UniProtKB-SubCell"/>
</dbReference>
<feature type="domain" description="Yip1" evidence="6">
    <location>
        <begin position="14"/>
        <end position="178"/>
    </location>
</feature>
<feature type="transmembrane region" description="Helical" evidence="5">
    <location>
        <begin position="129"/>
        <end position="150"/>
    </location>
</feature>
<accession>A0A1H0EU48</accession>
<evidence type="ECO:0000256" key="3">
    <source>
        <dbReference type="ARBA" id="ARBA00022989"/>
    </source>
</evidence>
<dbReference type="Proteomes" id="UP000324252">
    <property type="component" value="Unassembled WGS sequence"/>
</dbReference>
<protein>
    <submittedName>
        <fullName evidence="7">Yip1 domain-containing protein</fullName>
    </submittedName>
</protein>
<evidence type="ECO:0000313" key="8">
    <source>
        <dbReference type="Proteomes" id="UP000324252"/>
    </source>
</evidence>
<feature type="transmembrane region" description="Helical" evidence="5">
    <location>
        <begin position="32"/>
        <end position="50"/>
    </location>
</feature>
<dbReference type="OrthoDB" id="7872013at2"/>
<evidence type="ECO:0000256" key="4">
    <source>
        <dbReference type="ARBA" id="ARBA00023136"/>
    </source>
</evidence>